<accession>A0ABY6UWA6</accession>
<dbReference type="InterPro" id="IPR052184">
    <property type="entry name" value="SDR_enzymes"/>
</dbReference>
<organism evidence="1 2">
    <name type="scientific">Bionectria ochroleuca</name>
    <name type="common">Gliocladium roseum</name>
    <dbReference type="NCBI Taxonomy" id="29856"/>
    <lineage>
        <taxon>Eukaryota</taxon>
        <taxon>Fungi</taxon>
        <taxon>Dikarya</taxon>
        <taxon>Ascomycota</taxon>
        <taxon>Pezizomycotina</taxon>
        <taxon>Sordariomycetes</taxon>
        <taxon>Hypocreomycetidae</taxon>
        <taxon>Hypocreales</taxon>
        <taxon>Bionectriaceae</taxon>
        <taxon>Clonostachys</taxon>
    </lineage>
</organism>
<dbReference type="Pfam" id="PF00106">
    <property type="entry name" value="adh_short"/>
    <property type="match status" value="1"/>
</dbReference>
<dbReference type="PRINTS" id="PR00081">
    <property type="entry name" value="GDHRDH"/>
</dbReference>
<proteinExistence type="predicted"/>
<name>A0ABY6UWA6_BIOOC</name>
<evidence type="ECO:0000313" key="2">
    <source>
        <dbReference type="Proteomes" id="UP000766486"/>
    </source>
</evidence>
<dbReference type="Proteomes" id="UP000766486">
    <property type="component" value="Unassembled WGS sequence"/>
</dbReference>
<comment type="caution">
    <text evidence="1">The sequence shown here is derived from an EMBL/GenBank/DDBJ whole genome shotgun (WGS) entry which is preliminary data.</text>
</comment>
<evidence type="ECO:0000313" key="1">
    <source>
        <dbReference type="EMBL" id="VUC35715.1"/>
    </source>
</evidence>
<dbReference type="SUPFAM" id="SSF51735">
    <property type="entry name" value="NAD(P)-binding Rossmann-fold domains"/>
    <property type="match status" value="1"/>
</dbReference>
<dbReference type="EMBL" id="CABFNS010000919">
    <property type="protein sequence ID" value="VUC35715.1"/>
    <property type="molecule type" value="Genomic_DNA"/>
</dbReference>
<dbReference type="InterPro" id="IPR036291">
    <property type="entry name" value="NAD(P)-bd_dom_sf"/>
</dbReference>
<reference evidence="1 2" key="1">
    <citation type="submission" date="2019-06" db="EMBL/GenBank/DDBJ databases">
        <authorList>
            <person name="Broberg M."/>
        </authorList>
    </citation>
    <scope>NUCLEOTIDE SEQUENCE [LARGE SCALE GENOMIC DNA]</scope>
</reference>
<dbReference type="PANTHER" id="PTHR45458:SF3">
    <property type="entry name" value="CHAIN DEHYDROGENASE (ATSC), PUTATIVE-RELATED"/>
    <property type="match status" value="1"/>
</dbReference>
<dbReference type="InterPro" id="IPR002347">
    <property type="entry name" value="SDR_fam"/>
</dbReference>
<keyword evidence="2" id="KW-1185">Reference proteome</keyword>
<gene>
    <name evidence="1" type="ORF">CLO192961_LOCUS426801</name>
</gene>
<sequence>MPSYVVVGASRGLGYAFLKVLASDPENIVVGLARDDVALKQRLGKDGLASSVHTFKTDVTNVAELKAARTEIEKVVQSIDYLIYNTAYKTIATLTRNLGEFSDDMDYLESEIDKSMKVNVMGAILTIDVLMPLVLRSSTKKIVALTSGMSSCEFTNDTGIDGGIPYSISKAGLNMLVAKYNATYKSDGVLVMGICAGYVNTLEGGMPSLSERDQARFQDFGAKVQAYATKYAGPVPPEEGASQLLKVMHNSSLVNGNGGTCVSFFGSTTKWL</sequence>
<dbReference type="PANTHER" id="PTHR45458">
    <property type="entry name" value="SHORT-CHAIN DEHYDROGENASE/REDUCTASE SDR"/>
    <property type="match status" value="1"/>
</dbReference>
<evidence type="ECO:0008006" key="3">
    <source>
        <dbReference type="Google" id="ProtNLM"/>
    </source>
</evidence>
<dbReference type="Gene3D" id="3.40.50.720">
    <property type="entry name" value="NAD(P)-binding Rossmann-like Domain"/>
    <property type="match status" value="1"/>
</dbReference>
<protein>
    <recommendedName>
        <fullName evidence="3">Ketoreductase (KR) domain-containing protein</fullName>
    </recommendedName>
</protein>